<dbReference type="EMBL" id="JADCTT010000002">
    <property type="protein sequence ID" value="KAF9757165.1"/>
    <property type="molecule type" value="Genomic_DNA"/>
</dbReference>
<accession>A0A8H7NK46</accession>
<comment type="caution">
    <text evidence="1">The sequence shown here is derived from an EMBL/GenBank/DDBJ whole genome shotgun (WGS) entry which is preliminary data.</text>
</comment>
<sequence length="124" mass="13721">MPVCPSSAAPAQVLRFHSEYAMVIPHLAQRVWTYDDETLAQAMRGWLSPHGLVMHTRYIKQTSPDARYCPQANAFSVGLIHLCSRFSSSRAEEAQPGPPSPVFNPHRTVLDWCPPIRPGVVGLG</sequence>
<gene>
    <name evidence="1" type="ORF">IM811_008109</name>
</gene>
<name>A0A8H7NK46_BIOOC</name>
<dbReference type="AlphaFoldDB" id="A0A8H7NK46"/>
<reference evidence="1" key="1">
    <citation type="submission" date="2020-10" db="EMBL/GenBank/DDBJ databases">
        <title>High-Quality Genome Resource of Clonostachys rosea strain S41 by Oxford Nanopore Long-Read Sequencing.</title>
        <authorList>
            <person name="Wang H."/>
        </authorList>
    </citation>
    <scope>NUCLEOTIDE SEQUENCE</scope>
    <source>
        <strain evidence="1">S41</strain>
    </source>
</reference>
<organism evidence="1 2">
    <name type="scientific">Bionectria ochroleuca</name>
    <name type="common">Gliocladium roseum</name>
    <dbReference type="NCBI Taxonomy" id="29856"/>
    <lineage>
        <taxon>Eukaryota</taxon>
        <taxon>Fungi</taxon>
        <taxon>Dikarya</taxon>
        <taxon>Ascomycota</taxon>
        <taxon>Pezizomycotina</taxon>
        <taxon>Sordariomycetes</taxon>
        <taxon>Hypocreomycetidae</taxon>
        <taxon>Hypocreales</taxon>
        <taxon>Bionectriaceae</taxon>
        <taxon>Clonostachys</taxon>
    </lineage>
</organism>
<proteinExistence type="predicted"/>
<evidence type="ECO:0000313" key="2">
    <source>
        <dbReference type="Proteomes" id="UP000616885"/>
    </source>
</evidence>
<protein>
    <submittedName>
        <fullName evidence="1">Uncharacterized protein</fullName>
    </submittedName>
</protein>
<evidence type="ECO:0000313" key="1">
    <source>
        <dbReference type="EMBL" id="KAF9757165.1"/>
    </source>
</evidence>
<dbReference type="Proteomes" id="UP000616885">
    <property type="component" value="Unassembled WGS sequence"/>
</dbReference>